<keyword evidence="3" id="KW-1185">Reference proteome</keyword>
<dbReference type="Proteomes" id="UP000799424">
    <property type="component" value="Unassembled WGS sequence"/>
</dbReference>
<dbReference type="EMBL" id="MU006216">
    <property type="protein sequence ID" value="KAF2833467.1"/>
    <property type="molecule type" value="Genomic_DNA"/>
</dbReference>
<dbReference type="OrthoDB" id="194358at2759"/>
<organism evidence="2 3">
    <name type="scientific">Ophiobolus disseminans</name>
    <dbReference type="NCBI Taxonomy" id="1469910"/>
    <lineage>
        <taxon>Eukaryota</taxon>
        <taxon>Fungi</taxon>
        <taxon>Dikarya</taxon>
        <taxon>Ascomycota</taxon>
        <taxon>Pezizomycotina</taxon>
        <taxon>Dothideomycetes</taxon>
        <taxon>Pleosporomycetidae</taxon>
        <taxon>Pleosporales</taxon>
        <taxon>Pleosporineae</taxon>
        <taxon>Phaeosphaeriaceae</taxon>
        <taxon>Ophiobolus</taxon>
    </lineage>
</organism>
<evidence type="ECO:0000313" key="2">
    <source>
        <dbReference type="EMBL" id="KAF2833467.1"/>
    </source>
</evidence>
<reference evidence="2" key="1">
    <citation type="journal article" date="2020" name="Stud. Mycol.">
        <title>101 Dothideomycetes genomes: a test case for predicting lifestyles and emergence of pathogens.</title>
        <authorList>
            <person name="Haridas S."/>
            <person name="Albert R."/>
            <person name="Binder M."/>
            <person name="Bloem J."/>
            <person name="Labutti K."/>
            <person name="Salamov A."/>
            <person name="Andreopoulos B."/>
            <person name="Baker S."/>
            <person name="Barry K."/>
            <person name="Bills G."/>
            <person name="Bluhm B."/>
            <person name="Cannon C."/>
            <person name="Castanera R."/>
            <person name="Culley D."/>
            <person name="Daum C."/>
            <person name="Ezra D."/>
            <person name="Gonzalez J."/>
            <person name="Henrissat B."/>
            <person name="Kuo A."/>
            <person name="Liang C."/>
            <person name="Lipzen A."/>
            <person name="Lutzoni F."/>
            <person name="Magnuson J."/>
            <person name="Mondo S."/>
            <person name="Nolan M."/>
            <person name="Ohm R."/>
            <person name="Pangilinan J."/>
            <person name="Park H.-J."/>
            <person name="Ramirez L."/>
            <person name="Alfaro M."/>
            <person name="Sun H."/>
            <person name="Tritt A."/>
            <person name="Yoshinaga Y."/>
            <person name="Zwiers L.-H."/>
            <person name="Turgeon B."/>
            <person name="Goodwin S."/>
            <person name="Spatafora J."/>
            <person name="Crous P."/>
            <person name="Grigoriev I."/>
        </authorList>
    </citation>
    <scope>NUCLEOTIDE SEQUENCE</scope>
    <source>
        <strain evidence="2">CBS 113818</strain>
    </source>
</reference>
<name>A0A6A7AL51_9PLEO</name>
<dbReference type="Pfam" id="PF06985">
    <property type="entry name" value="HET"/>
    <property type="match status" value="1"/>
</dbReference>
<accession>A0A6A7AL51</accession>
<gene>
    <name evidence="2" type="ORF">CC86DRAFT_278937</name>
</gene>
<sequence>MQHSLPNTTAESAVDHQFTYAPLDTTKSQFRILRVRRAEEISDPLIAELTTVGLDDNTVARLMYGFTALSYTWGPPVFDGSILLDGCKFPITKSLEAALRQLRFEYKDNAAIEINGRIWGQEVYICVDQICINQSDIDERSDQVSLMRRIYKRASSVQVWLGEEANDSSLAIDLLSSLGAPPKHAPGERSIEYPSFTEEAIMRHWNALRAFFKRPWWERVWIRSVICLRTEYQTMTNIVPVSIQAGDRSLHAHQAVLREQEL</sequence>
<evidence type="ECO:0000259" key="1">
    <source>
        <dbReference type="Pfam" id="PF06985"/>
    </source>
</evidence>
<evidence type="ECO:0000313" key="3">
    <source>
        <dbReference type="Proteomes" id="UP000799424"/>
    </source>
</evidence>
<dbReference type="PANTHER" id="PTHR24148:SF73">
    <property type="entry name" value="HET DOMAIN PROTEIN (AFU_ORTHOLOGUE AFUA_8G01020)"/>
    <property type="match status" value="1"/>
</dbReference>
<dbReference type="AlphaFoldDB" id="A0A6A7AL51"/>
<dbReference type="InterPro" id="IPR010730">
    <property type="entry name" value="HET"/>
</dbReference>
<dbReference type="PANTHER" id="PTHR24148">
    <property type="entry name" value="ANKYRIN REPEAT DOMAIN-CONTAINING PROTEIN 39 HOMOLOG-RELATED"/>
    <property type="match status" value="1"/>
</dbReference>
<feature type="domain" description="Heterokaryon incompatibility" evidence="1">
    <location>
        <begin position="66"/>
        <end position="222"/>
    </location>
</feature>
<dbReference type="InterPro" id="IPR052895">
    <property type="entry name" value="HetReg/Transcr_Mod"/>
</dbReference>
<proteinExistence type="predicted"/>
<protein>
    <recommendedName>
        <fullName evidence="1">Heterokaryon incompatibility domain-containing protein</fullName>
    </recommendedName>
</protein>